<name>A0A2S6CL37_9PEZI</name>
<dbReference type="CDD" id="cd09769">
    <property type="entry name" value="Luminal_IRE1"/>
    <property type="match status" value="1"/>
</dbReference>
<keyword evidence="9" id="KW-0067">ATP-binding</keyword>
<feature type="region of interest" description="Disordered" evidence="13">
    <location>
        <begin position="900"/>
        <end position="942"/>
    </location>
</feature>
<dbReference type="PROSITE" id="PS50011">
    <property type="entry name" value="PROTEIN_KINASE_DOM"/>
    <property type="match status" value="1"/>
</dbReference>
<gene>
    <name evidence="17" type="ORF">CBER1_07329</name>
</gene>
<dbReference type="GO" id="GO:0070059">
    <property type="term" value="P:intrinsic apoptotic signaling pathway in response to endoplasmic reticulum stress"/>
    <property type="evidence" value="ECO:0007669"/>
    <property type="project" value="TreeGrafter"/>
</dbReference>
<evidence type="ECO:0000313" key="17">
    <source>
        <dbReference type="EMBL" id="PPJ60448.1"/>
    </source>
</evidence>
<dbReference type="InterPro" id="IPR038357">
    <property type="entry name" value="KEN_sf"/>
</dbReference>
<feature type="compositionally biased region" description="Basic and acidic residues" evidence="13">
    <location>
        <begin position="627"/>
        <end position="640"/>
    </location>
</feature>
<feature type="compositionally biased region" description="Polar residues" evidence="13">
    <location>
        <begin position="926"/>
        <end position="939"/>
    </location>
</feature>
<sequence length="1178" mass="132010">MVSGRPPGSHTQVRVRHLLFLSLLLPVAAALQKQPDHYHSSHHSAPALQDGDIADAAPAVDEHWQHTVGRQLHQEVSVKHKAQKNTNVDADDDDNTHDEKHKKARISQVHQRALATVSPAESNHEAAVRAPPAQWSTAATSAGRASRQPARSLRDWQVEDLMLLATVDGKLYARDRGTGAPRWQLEADGEMVQVIRHPHNKTYNSHGQEVVEPRFVIEPSQDGALYVLQPHYGLQRLPYTVKELSEAAPFEETGHLGVTYTAEKKNTLYHIDARTGNVLKTFQPGGSFVNKDQSCRRVSPLDDVLGDSECETRGTIVLGRTEYTIGIQNRATGEPVETIKYFEWTGNTRDNDLRNTYDQTMDEKYVYSSWNGRINGIDTSSANPYRKPDFTQVFTSPVVRVFDIIRPKSDPSGDASLAVLPQPIPPAANAFAGREDEEDYDPVYVNRTRSGTWFALSEKQYPSVTYRAPVVPSIEYEGRWRKEDFAGVYNLPQEGYSGGQLLDGNQVPLIDAAPAVESKAASPGAMDTPVSSPKKSSFDLTLLTGLVLGFVIAICTTGGVALYKWPETRTFLLPQKPTMQLPVADALTVPPEEQPAIRENEPAEEMAFAQPPNVEKEPVAAKVHFDLPTEKPETLERAESNEADADEEGKESEEKEGETKPQKKKATRGRRGGRKQKEKEQAREAARDAKRTDSPLQSPAAVKIVSVAKSESADMSGPMSINNLTIYTDKEIGRGSGGTIVYQGSWENRDVAVKRMLSQYYELAASEVNFLQQSDDHPNVVRYFCRQRDDHFLYIAVELCQASLFDVWEPEKAKTEELRAERQKLKLAIQQDMNRTLQQLAAGLHHLHKLRIIHRDIKPQNILVAYPKKTQPPGTTRLVISDFGLGKNLPENMSTLIDPTGNVGTSGWKAPELITQPGEKTDSTHSRGASGSDSANPSANVPGVSSVKRAADIFSLGCLFFWVLTDGVHPYEDETGWQGLREKNIKCDKKNMEPLERWSDAYEPFQLITSMLSPQPEKRPSAQEVLNHPYFWSPERRLAFLCDCSDHFEREERGTWEDNYAGDSYNLRLLESKAEEVIGRQMDFLAKLDGFFVQTLGKQRKYTGGRFLDLLRALRNKKNHYEDMPEDVKKRVGPLDGGYLSYWCNRFPRLLMACHEVIQDAELQDSDRFKKYFGLGSD</sequence>
<comment type="caution">
    <text evidence="17">The sequence shown here is derived from an EMBL/GenBank/DDBJ whole genome shotgun (WGS) entry which is preliminary data.</text>
</comment>
<dbReference type="GO" id="GO:0005524">
    <property type="term" value="F:ATP binding"/>
    <property type="evidence" value="ECO:0007669"/>
    <property type="project" value="UniProtKB-KW"/>
</dbReference>
<dbReference type="InterPro" id="IPR015943">
    <property type="entry name" value="WD40/YVTN_repeat-like_dom_sf"/>
</dbReference>
<dbReference type="EC" id="2.7.11.1" evidence="2"/>
<evidence type="ECO:0000256" key="14">
    <source>
        <dbReference type="SAM" id="SignalP"/>
    </source>
</evidence>
<feature type="compositionally biased region" description="Basic and acidic residues" evidence="13">
    <location>
        <begin position="675"/>
        <end position="693"/>
    </location>
</feature>
<keyword evidence="6 14" id="KW-0732">Signal</keyword>
<dbReference type="InterPro" id="IPR011047">
    <property type="entry name" value="Quinoprotein_ADH-like_sf"/>
</dbReference>
<evidence type="ECO:0000259" key="15">
    <source>
        <dbReference type="PROSITE" id="PS50011"/>
    </source>
</evidence>
<keyword evidence="7" id="KW-0547">Nucleotide-binding</keyword>
<dbReference type="InterPro" id="IPR045133">
    <property type="entry name" value="IRE1/2-like"/>
</dbReference>
<dbReference type="PANTHER" id="PTHR13954">
    <property type="entry name" value="IRE1-RELATED"/>
    <property type="match status" value="1"/>
</dbReference>
<evidence type="ECO:0000256" key="12">
    <source>
        <dbReference type="ARBA" id="ARBA00048977"/>
    </source>
</evidence>
<keyword evidence="3" id="KW-0723">Serine/threonine-protein kinase</keyword>
<dbReference type="STRING" id="357750.A0A2S6CL37"/>
<feature type="region of interest" description="Disordered" evidence="13">
    <location>
        <begin position="627"/>
        <end position="698"/>
    </location>
</feature>
<proteinExistence type="predicted"/>
<evidence type="ECO:0000313" key="18">
    <source>
        <dbReference type="Proteomes" id="UP000237631"/>
    </source>
</evidence>
<dbReference type="FunFam" id="3.30.200.20:FF:000077">
    <property type="entry name" value="Putative Serine/threonine-protein kinase/endoribonuclease IRE1"/>
    <property type="match status" value="1"/>
</dbReference>
<evidence type="ECO:0000256" key="2">
    <source>
        <dbReference type="ARBA" id="ARBA00012513"/>
    </source>
</evidence>
<dbReference type="Pfam" id="PF00069">
    <property type="entry name" value="Pkinase"/>
    <property type="match status" value="2"/>
</dbReference>
<evidence type="ECO:0000256" key="8">
    <source>
        <dbReference type="ARBA" id="ARBA00022777"/>
    </source>
</evidence>
<keyword evidence="18" id="KW-1185">Reference proteome</keyword>
<dbReference type="SMART" id="SM00580">
    <property type="entry name" value="PUG"/>
    <property type="match status" value="1"/>
</dbReference>
<dbReference type="GO" id="GO:0036498">
    <property type="term" value="P:IRE1-mediated unfolded protein response"/>
    <property type="evidence" value="ECO:0007669"/>
    <property type="project" value="TreeGrafter"/>
</dbReference>
<dbReference type="Pfam" id="PF06479">
    <property type="entry name" value="Ribonuc_2-5A"/>
    <property type="match status" value="1"/>
</dbReference>
<dbReference type="PROSITE" id="PS00108">
    <property type="entry name" value="PROTEIN_KINASE_ST"/>
    <property type="match status" value="1"/>
</dbReference>
<dbReference type="InterPro" id="IPR000719">
    <property type="entry name" value="Prot_kinase_dom"/>
</dbReference>
<dbReference type="Gene3D" id="1.20.1440.180">
    <property type="entry name" value="KEN domain"/>
    <property type="match status" value="1"/>
</dbReference>
<dbReference type="CDD" id="cd10422">
    <property type="entry name" value="RNase_Ire1"/>
    <property type="match status" value="1"/>
</dbReference>
<protein>
    <recommendedName>
        <fullName evidence="2">non-specific serine/threonine protein kinase</fullName>
        <ecNumber evidence="2">2.7.11.1</ecNumber>
    </recommendedName>
</protein>
<evidence type="ECO:0000256" key="4">
    <source>
        <dbReference type="ARBA" id="ARBA00022679"/>
    </source>
</evidence>
<evidence type="ECO:0000259" key="16">
    <source>
        <dbReference type="PROSITE" id="PS51392"/>
    </source>
</evidence>
<evidence type="ECO:0000256" key="6">
    <source>
        <dbReference type="ARBA" id="ARBA00022729"/>
    </source>
</evidence>
<keyword evidence="8" id="KW-0418">Kinase</keyword>
<feature type="signal peptide" evidence="14">
    <location>
        <begin position="1"/>
        <end position="30"/>
    </location>
</feature>
<evidence type="ECO:0000256" key="7">
    <source>
        <dbReference type="ARBA" id="ARBA00022741"/>
    </source>
</evidence>
<keyword evidence="4" id="KW-0808">Transferase</keyword>
<dbReference type="GO" id="GO:0004674">
    <property type="term" value="F:protein serine/threonine kinase activity"/>
    <property type="evidence" value="ECO:0007669"/>
    <property type="project" value="UniProtKB-KW"/>
</dbReference>
<evidence type="ECO:0000256" key="3">
    <source>
        <dbReference type="ARBA" id="ARBA00022527"/>
    </source>
</evidence>
<dbReference type="Gene3D" id="2.130.10.10">
    <property type="entry name" value="YVTN repeat-like/Quinoprotein amine dehydrogenase"/>
    <property type="match status" value="1"/>
</dbReference>
<feature type="region of interest" description="Disordered" evidence="13">
    <location>
        <begin position="77"/>
        <end position="151"/>
    </location>
</feature>
<organism evidence="17 18">
    <name type="scientific">Cercospora berteroae</name>
    <dbReference type="NCBI Taxonomy" id="357750"/>
    <lineage>
        <taxon>Eukaryota</taxon>
        <taxon>Fungi</taxon>
        <taxon>Dikarya</taxon>
        <taxon>Ascomycota</taxon>
        <taxon>Pezizomycotina</taxon>
        <taxon>Dothideomycetes</taxon>
        <taxon>Dothideomycetidae</taxon>
        <taxon>Mycosphaerellales</taxon>
        <taxon>Mycosphaerellaceae</taxon>
        <taxon>Cercospora</taxon>
    </lineage>
</organism>
<dbReference type="SMART" id="SM00220">
    <property type="entry name" value="S_TKc"/>
    <property type="match status" value="1"/>
</dbReference>
<feature type="compositionally biased region" description="Basic residues" evidence="13">
    <location>
        <begin position="662"/>
        <end position="674"/>
    </location>
</feature>
<keyword evidence="10" id="KW-1133">Transmembrane helix</keyword>
<feature type="compositionally biased region" description="Acidic residues" evidence="13">
    <location>
        <begin position="641"/>
        <end position="656"/>
    </location>
</feature>
<keyword evidence="5" id="KW-0812">Transmembrane</keyword>
<dbReference type="GO" id="GO:1990604">
    <property type="term" value="C:IRE1-TRAF2-ASK1 complex"/>
    <property type="evidence" value="ECO:0007669"/>
    <property type="project" value="TreeGrafter"/>
</dbReference>
<feature type="domain" description="KEN" evidence="16">
    <location>
        <begin position="1034"/>
        <end position="1175"/>
    </location>
</feature>
<comment type="catalytic activity">
    <reaction evidence="11">
        <text>L-threonyl-[protein] + ATP = O-phospho-L-threonyl-[protein] + ADP + H(+)</text>
        <dbReference type="Rhea" id="RHEA:46608"/>
        <dbReference type="Rhea" id="RHEA-COMP:11060"/>
        <dbReference type="Rhea" id="RHEA-COMP:11605"/>
        <dbReference type="ChEBI" id="CHEBI:15378"/>
        <dbReference type="ChEBI" id="CHEBI:30013"/>
        <dbReference type="ChEBI" id="CHEBI:30616"/>
        <dbReference type="ChEBI" id="CHEBI:61977"/>
        <dbReference type="ChEBI" id="CHEBI:456216"/>
        <dbReference type="EC" id="2.7.11.1"/>
    </reaction>
    <physiologicalReaction direction="left-to-right" evidence="11">
        <dbReference type="Rhea" id="RHEA:46609"/>
    </physiologicalReaction>
</comment>
<evidence type="ECO:0000256" key="13">
    <source>
        <dbReference type="SAM" id="MobiDB-lite"/>
    </source>
</evidence>
<comment type="catalytic activity">
    <reaction evidence="12">
        <text>L-seryl-[protein] + ATP = O-phospho-L-seryl-[protein] + ADP + H(+)</text>
        <dbReference type="Rhea" id="RHEA:17989"/>
        <dbReference type="Rhea" id="RHEA-COMP:9863"/>
        <dbReference type="Rhea" id="RHEA-COMP:11604"/>
        <dbReference type="ChEBI" id="CHEBI:15378"/>
        <dbReference type="ChEBI" id="CHEBI:29999"/>
        <dbReference type="ChEBI" id="CHEBI:30616"/>
        <dbReference type="ChEBI" id="CHEBI:83421"/>
        <dbReference type="ChEBI" id="CHEBI:456216"/>
        <dbReference type="EC" id="2.7.11.1"/>
    </reaction>
    <physiologicalReaction direction="left-to-right" evidence="12">
        <dbReference type="Rhea" id="RHEA:17990"/>
    </physiologicalReaction>
</comment>
<evidence type="ECO:0000256" key="10">
    <source>
        <dbReference type="ARBA" id="ARBA00022989"/>
    </source>
</evidence>
<accession>A0A2S6CL37</accession>
<dbReference type="GO" id="GO:0051082">
    <property type="term" value="F:unfolded protein binding"/>
    <property type="evidence" value="ECO:0007669"/>
    <property type="project" value="TreeGrafter"/>
</dbReference>
<dbReference type="AlphaFoldDB" id="A0A2S6CL37"/>
<dbReference type="Gene3D" id="3.30.200.20">
    <property type="entry name" value="Phosphorylase Kinase, domain 1"/>
    <property type="match status" value="1"/>
</dbReference>
<dbReference type="PANTHER" id="PTHR13954:SF6">
    <property type="entry name" value="NON-SPECIFIC SERINE_THREONINE PROTEIN KINASE"/>
    <property type="match status" value="1"/>
</dbReference>
<keyword evidence="10" id="KW-0472">Membrane</keyword>
<feature type="compositionally biased region" description="Low complexity" evidence="13">
    <location>
        <begin position="136"/>
        <end position="147"/>
    </location>
</feature>
<dbReference type="PROSITE" id="PS51392">
    <property type="entry name" value="KEN"/>
    <property type="match status" value="1"/>
</dbReference>
<dbReference type="SUPFAM" id="SSF56112">
    <property type="entry name" value="Protein kinase-like (PK-like)"/>
    <property type="match status" value="1"/>
</dbReference>
<dbReference type="GO" id="GO:0004521">
    <property type="term" value="F:RNA endonuclease activity"/>
    <property type="evidence" value="ECO:0007669"/>
    <property type="project" value="InterPro"/>
</dbReference>
<feature type="chain" id="PRO_5015542931" description="non-specific serine/threonine protein kinase" evidence="14">
    <location>
        <begin position="31"/>
        <end position="1178"/>
    </location>
</feature>
<dbReference type="Proteomes" id="UP000237631">
    <property type="component" value="Unassembled WGS sequence"/>
</dbReference>
<feature type="domain" description="Protein kinase" evidence="15">
    <location>
        <begin position="726"/>
        <end position="1031"/>
    </location>
</feature>
<dbReference type="SUPFAM" id="SSF50998">
    <property type="entry name" value="Quinoprotein alcohol dehydrogenase-like"/>
    <property type="match status" value="1"/>
</dbReference>
<dbReference type="EMBL" id="PNEN01000271">
    <property type="protein sequence ID" value="PPJ60448.1"/>
    <property type="molecule type" value="Genomic_DNA"/>
</dbReference>
<evidence type="ECO:0000256" key="1">
    <source>
        <dbReference type="ARBA" id="ARBA00004479"/>
    </source>
</evidence>
<comment type="subcellular location">
    <subcellularLocation>
        <location evidence="1">Membrane</location>
        <topology evidence="1">Single-pass type I membrane protein</topology>
    </subcellularLocation>
</comment>
<reference evidence="18" key="1">
    <citation type="journal article" date="2017" name="bioRxiv">
        <title>Conservation of a gene cluster reveals novel cercosporin biosynthetic mechanisms and extends production to the genus Colletotrichum.</title>
        <authorList>
            <person name="de Jonge R."/>
            <person name="Ebert M.K."/>
            <person name="Huitt-Roehl C.R."/>
            <person name="Pal P."/>
            <person name="Suttle J.C."/>
            <person name="Spanner R.E."/>
            <person name="Neubauer J.D."/>
            <person name="Jurick W.M.II."/>
            <person name="Stott K.A."/>
            <person name="Secor G.A."/>
            <person name="Thomma B.P.H.J."/>
            <person name="Van de Peer Y."/>
            <person name="Townsend C.A."/>
            <person name="Bolton M.D."/>
        </authorList>
    </citation>
    <scope>NUCLEOTIDE SEQUENCE [LARGE SCALE GENOMIC DNA]</scope>
    <source>
        <strain evidence="18">CBS538.71</strain>
    </source>
</reference>
<evidence type="ECO:0000256" key="11">
    <source>
        <dbReference type="ARBA" id="ARBA00048659"/>
    </source>
</evidence>
<dbReference type="OrthoDB" id="63989at2759"/>
<dbReference type="InterPro" id="IPR010513">
    <property type="entry name" value="KEN_dom"/>
</dbReference>
<evidence type="ECO:0000256" key="9">
    <source>
        <dbReference type="ARBA" id="ARBA00022840"/>
    </source>
</evidence>
<dbReference type="InterPro" id="IPR008271">
    <property type="entry name" value="Ser/Thr_kinase_AS"/>
</dbReference>
<evidence type="ECO:0000256" key="5">
    <source>
        <dbReference type="ARBA" id="ARBA00022692"/>
    </source>
</evidence>
<dbReference type="GO" id="GO:0006397">
    <property type="term" value="P:mRNA processing"/>
    <property type="evidence" value="ECO:0007669"/>
    <property type="project" value="InterPro"/>
</dbReference>
<dbReference type="InterPro" id="IPR011009">
    <property type="entry name" value="Kinase-like_dom_sf"/>
</dbReference>
<dbReference type="Gene3D" id="1.10.510.10">
    <property type="entry name" value="Transferase(Phosphotransferase) domain 1"/>
    <property type="match status" value="1"/>
</dbReference>